<dbReference type="OMA" id="CTSHAGH"/>
<dbReference type="SMART" id="SM00205">
    <property type="entry name" value="THN"/>
    <property type="match status" value="1"/>
</dbReference>
<dbReference type="EMBL" id="LFYR01000918">
    <property type="protein sequence ID" value="KMZ67207.1"/>
    <property type="molecule type" value="Genomic_DNA"/>
</dbReference>
<feature type="disulfide bond" evidence="1">
    <location>
        <begin position="162"/>
        <end position="227"/>
    </location>
</feature>
<dbReference type="SUPFAM" id="SSF49870">
    <property type="entry name" value="Osmotin, thaumatin-like protein"/>
    <property type="match status" value="1"/>
</dbReference>
<dbReference type="Pfam" id="PF00314">
    <property type="entry name" value="Thaumatin"/>
    <property type="match status" value="1"/>
</dbReference>
<dbReference type="OrthoDB" id="430315at2759"/>
<name>A0A0K9PG50_ZOSMR</name>
<comment type="caution">
    <text evidence="3">The sequence shown here is derived from an EMBL/GenBank/DDBJ whole genome shotgun (WGS) entry which is preliminary data.</text>
</comment>
<protein>
    <submittedName>
        <fullName evidence="3">Thaumatin-like protein</fullName>
    </submittedName>
</protein>
<feature type="disulfide bond" evidence="1">
    <location>
        <begin position="170"/>
        <end position="190"/>
    </location>
</feature>
<dbReference type="CDD" id="cd09218">
    <property type="entry name" value="TLP-PA"/>
    <property type="match status" value="1"/>
</dbReference>
<dbReference type="PANTHER" id="PTHR31048">
    <property type="entry name" value="OS03G0233200 PROTEIN"/>
    <property type="match status" value="1"/>
</dbReference>
<feature type="signal peptide" evidence="2">
    <location>
        <begin position="1"/>
        <end position="22"/>
    </location>
</feature>
<dbReference type="AlphaFoldDB" id="A0A0K9PG50"/>
<keyword evidence="2" id="KW-0732">Signal</keyword>
<evidence type="ECO:0000313" key="4">
    <source>
        <dbReference type="Proteomes" id="UP000036987"/>
    </source>
</evidence>
<keyword evidence="4" id="KW-1185">Reference proteome</keyword>
<dbReference type="PROSITE" id="PS51367">
    <property type="entry name" value="THAUMATIN_2"/>
    <property type="match status" value="1"/>
</dbReference>
<dbReference type="PRINTS" id="PR00347">
    <property type="entry name" value="THAUMATIN"/>
</dbReference>
<dbReference type="InterPro" id="IPR037176">
    <property type="entry name" value="Osmotin/thaumatin-like_sf"/>
</dbReference>
<dbReference type="GO" id="GO:0006952">
    <property type="term" value="P:defense response"/>
    <property type="evidence" value="ECO:0000318"/>
    <property type="project" value="GO_Central"/>
</dbReference>
<evidence type="ECO:0000313" key="3">
    <source>
        <dbReference type="EMBL" id="KMZ67207.1"/>
    </source>
</evidence>
<proteinExistence type="predicted"/>
<dbReference type="InterPro" id="IPR001938">
    <property type="entry name" value="Thaumatin"/>
</dbReference>
<feature type="disulfide bond" evidence="1">
    <location>
        <begin position="36"/>
        <end position="256"/>
    </location>
</feature>
<keyword evidence="1" id="KW-1015">Disulfide bond</keyword>
<feature type="disulfide bond" evidence="1">
    <location>
        <begin position="194"/>
        <end position="203"/>
    </location>
</feature>
<feature type="disulfide bond" evidence="1">
    <location>
        <begin position="157"/>
        <end position="245"/>
    </location>
</feature>
<dbReference type="Proteomes" id="UP000036987">
    <property type="component" value="Unassembled WGS sequence"/>
</dbReference>
<dbReference type="FunFam" id="2.60.110.10:FF:000004">
    <property type="entry name" value="THAUMATIN-LIKE PROTEIN 1"/>
    <property type="match status" value="1"/>
</dbReference>
<feature type="disulfide bond" evidence="1">
    <location>
        <begin position="100"/>
        <end position="106"/>
    </location>
</feature>
<organism evidence="3 4">
    <name type="scientific">Zostera marina</name>
    <name type="common">Eelgrass</name>
    <dbReference type="NCBI Taxonomy" id="29655"/>
    <lineage>
        <taxon>Eukaryota</taxon>
        <taxon>Viridiplantae</taxon>
        <taxon>Streptophyta</taxon>
        <taxon>Embryophyta</taxon>
        <taxon>Tracheophyta</taxon>
        <taxon>Spermatophyta</taxon>
        <taxon>Magnoliopsida</taxon>
        <taxon>Liliopsida</taxon>
        <taxon>Zosteraceae</taxon>
        <taxon>Zostera</taxon>
    </lineage>
</organism>
<dbReference type="Gene3D" id="2.60.110.10">
    <property type="entry name" value="Thaumatin"/>
    <property type="match status" value="1"/>
</dbReference>
<feature type="chain" id="PRO_5005527956" evidence="2">
    <location>
        <begin position="23"/>
        <end position="257"/>
    </location>
</feature>
<sequence length="257" mass="27516">MASTTALFLFCLSSSFLAIASSDKSPPMNLTIVNNCPFTIWPAIQPNSGQAILQNGGFSLETLAFRSFVVPSHDWTGRIWARTGCSIDSKGKFECITGDCGDHVECGSRGGASPATLAQIQLYHSDDQKDLTSYGISLVDGFNIPVSLTPHQGRGHCPVVGCNIDLLATCPKSLQLKTIPGRGKEVVMGCRSGCGAFGTDELCCRNMYNSPKTCRASSYSNFFKTACPSAFTFAHDTPATAVDDCVSPRELKLIFCN</sequence>
<evidence type="ECO:0000256" key="1">
    <source>
        <dbReference type="PIRSR" id="PIRSR002703-1"/>
    </source>
</evidence>
<dbReference type="STRING" id="29655.A0A0K9PG50"/>
<gene>
    <name evidence="3" type="ORF">ZOSMA_271G00040</name>
</gene>
<accession>A0A0K9PG50</accession>
<feature type="disulfide bond" evidence="1">
    <location>
        <begin position="85"/>
        <end position="95"/>
    </location>
</feature>
<feature type="disulfide bond" evidence="1">
    <location>
        <begin position="204"/>
        <end position="214"/>
    </location>
</feature>
<dbReference type="PIRSF" id="PIRSF002703">
    <property type="entry name" value="Thaumatin"/>
    <property type="match status" value="1"/>
</dbReference>
<reference evidence="4" key="1">
    <citation type="journal article" date="2016" name="Nature">
        <title>The genome of the seagrass Zostera marina reveals angiosperm adaptation to the sea.</title>
        <authorList>
            <person name="Olsen J.L."/>
            <person name="Rouze P."/>
            <person name="Verhelst B."/>
            <person name="Lin Y.-C."/>
            <person name="Bayer T."/>
            <person name="Collen J."/>
            <person name="Dattolo E."/>
            <person name="De Paoli E."/>
            <person name="Dittami S."/>
            <person name="Maumus F."/>
            <person name="Michel G."/>
            <person name="Kersting A."/>
            <person name="Lauritano C."/>
            <person name="Lohaus R."/>
            <person name="Toepel M."/>
            <person name="Tonon T."/>
            <person name="Vanneste K."/>
            <person name="Amirebrahimi M."/>
            <person name="Brakel J."/>
            <person name="Bostroem C."/>
            <person name="Chovatia M."/>
            <person name="Grimwood J."/>
            <person name="Jenkins J.W."/>
            <person name="Jueterbock A."/>
            <person name="Mraz A."/>
            <person name="Stam W.T."/>
            <person name="Tice H."/>
            <person name="Bornberg-Bauer E."/>
            <person name="Green P.J."/>
            <person name="Pearson G.A."/>
            <person name="Procaccini G."/>
            <person name="Duarte C.M."/>
            <person name="Schmutz J."/>
            <person name="Reusch T.B.H."/>
            <person name="Van de Peer Y."/>
        </authorList>
    </citation>
    <scope>NUCLEOTIDE SEQUENCE [LARGE SCALE GENOMIC DNA]</scope>
    <source>
        <strain evidence="4">cv. Finnish</strain>
    </source>
</reference>
<evidence type="ECO:0000256" key="2">
    <source>
        <dbReference type="SAM" id="SignalP"/>
    </source>
</evidence>